<feature type="region of interest" description="Disordered" evidence="9">
    <location>
        <begin position="102"/>
        <end position="125"/>
    </location>
</feature>
<dbReference type="GO" id="GO:0005634">
    <property type="term" value="C:nucleus"/>
    <property type="evidence" value="ECO:0007669"/>
    <property type="project" value="UniProtKB-SubCell"/>
</dbReference>
<dbReference type="Pfam" id="PF00145">
    <property type="entry name" value="DNA_methylase"/>
    <property type="match status" value="1"/>
</dbReference>
<dbReference type="PANTHER" id="PTHR10629">
    <property type="entry name" value="CYTOSINE-SPECIFIC METHYLTRANSFERASE"/>
    <property type="match status" value="1"/>
</dbReference>
<dbReference type="PANTHER" id="PTHR10629:SF54">
    <property type="entry name" value="DNA METHYLTRANSFERASE DIM-2"/>
    <property type="match status" value="1"/>
</dbReference>
<dbReference type="Gene3D" id="2.30.30.490">
    <property type="match status" value="1"/>
</dbReference>
<dbReference type="Pfam" id="PF25423">
    <property type="entry name" value="DUF7893"/>
    <property type="match status" value="1"/>
</dbReference>
<organism evidence="11 12">
    <name type="scientific">Stachybotrys elegans</name>
    <dbReference type="NCBI Taxonomy" id="80388"/>
    <lineage>
        <taxon>Eukaryota</taxon>
        <taxon>Fungi</taxon>
        <taxon>Dikarya</taxon>
        <taxon>Ascomycota</taxon>
        <taxon>Pezizomycotina</taxon>
        <taxon>Sordariomycetes</taxon>
        <taxon>Hypocreomycetidae</taxon>
        <taxon>Hypocreales</taxon>
        <taxon>Stachybotryaceae</taxon>
        <taxon>Stachybotrys</taxon>
    </lineage>
</organism>
<evidence type="ECO:0000313" key="11">
    <source>
        <dbReference type="EMBL" id="KAH7322787.1"/>
    </source>
</evidence>
<dbReference type="PROSITE" id="PS00094">
    <property type="entry name" value="C5_MTASE_1"/>
    <property type="match status" value="1"/>
</dbReference>
<feature type="compositionally biased region" description="Polar residues" evidence="9">
    <location>
        <begin position="102"/>
        <end position="112"/>
    </location>
</feature>
<dbReference type="CDD" id="cd04712">
    <property type="entry name" value="BAH_DCM_I"/>
    <property type="match status" value="1"/>
</dbReference>
<evidence type="ECO:0000256" key="1">
    <source>
        <dbReference type="ARBA" id="ARBA00004123"/>
    </source>
</evidence>
<feature type="domain" description="BAH" evidence="10">
    <location>
        <begin position="488"/>
        <end position="617"/>
    </location>
</feature>
<dbReference type="Proteomes" id="UP000813444">
    <property type="component" value="Unassembled WGS sequence"/>
</dbReference>
<evidence type="ECO:0000256" key="9">
    <source>
        <dbReference type="SAM" id="MobiDB-lite"/>
    </source>
</evidence>
<dbReference type="OrthoDB" id="5376140at2759"/>
<evidence type="ECO:0000256" key="2">
    <source>
        <dbReference type="ARBA" id="ARBA00011975"/>
    </source>
</evidence>
<dbReference type="GO" id="GO:0032259">
    <property type="term" value="P:methylation"/>
    <property type="evidence" value="ECO:0007669"/>
    <property type="project" value="UniProtKB-KW"/>
</dbReference>
<dbReference type="PRINTS" id="PR00105">
    <property type="entry name" value="C5METTRFRASE"/>
</dbReference>
<feature type="region of interest" description="Disordered" evidence="9">
    <location>
        <begin position="465"/>
        <end position="509"/>
    </location>
</feature>
<gene>
    <name evidence="11" type="ORF">B0I35DRAFT_499444</name>
</gene>
<dbReference type="InterPro" id="IPR029063">
    <property type="entry name" value="SAM-dependent_MTases_sf"/>
</dbReference>
<dbReference type="Gene3D" id="3.40.50.150">
    <property type="entry name" value="Vaccinia Virus protein VP39"/>
    <property type="match status" value="1"/>
</dbReference>
<evidence type="ECO:0000313" key="12">
    <source>
        <dbReference type="Proteomes" id="UP000813444"/>
    </source>
</evidence>
<keyword evidence="7" id="KW-0539">Nucleus</keyword>
<name>A0A8K0WT16_9HYPO</name>
<keyword evidence="3 8" id="KW-0489">Methyltransferase</keyword>
<dbReference type="EC" id="2.1.1.37" evidence="2"/>
<keyword evidence="12" id="KW-1185">Reference proteome</keyword>
<evidence type="ECO:0000256" key="8">
    <source>
        <dbReference type="PROSITE-ProRule" id="PRU01016"/>
    </source>
</evidence>
<dbReference type="Gene3D" id="3.90.120.10">
    <property type="entry name" value="DNA Methylase, subunit A, domain 2"/>
    <property type="match status" value="1"/>
</dbReference>
<dbReference type="InterPro" id="IPR001525">
    <property type="entry name" value="C5_MeTfrase"/>
</dbReference>
<feature type="active site" evidence="8">
    <location>
        <position position="857"/>
    </location>
</feature>
<dbReference type="EMBL" id="JAGPNK010000004">
    <property type="protein sequence ID" value="KAH7322787.1"/>
    <property type="molecule type" value="Genomic_DNA"/>
</dbReference>
<dbReference type="GO" id="GO:0044027">
    <property type="term" value="P:negative regulation of gene expression via chromosomal CpG island methylation"/>
    <property type="evidence" value="ECO:0007669"/>
    <property type="project" value="TreeGrafter"/>
</dbReference>
<evidence type="ECO:0000256" key="6">
    <source>
        <dbReference type="ARBA" id="ARBA00023125"/>
    </source>
</evidence>
<comment type="similarity">
    <text evidence="8">Belongs to the class I-like SAM-binding methyltransferase superfamily. C5-methyltransferase family.</text>
</comment>
<dbReference type="GO" id="GO:0003886">
    <property type="term" value="F:DNA (cytosine-5-)-methyltransferase activity"/>
    <property type="evidence" value="ECO:0007669"/>
    <property type="project" value="UniProtKB-EC"/>
</dbReference>
<dbReference type="InterPro" id="IPR018117">
    <property type="entry name" value="C5_DNA_meth_AS"/>
</dbReference>
<keyword evidence="5 8" id="KW-0949">S-adenosyl-L-methionine</keyword>
<evidence type="ECO:0000256" key="7">
    <source>
        <dbReference type="ARBA" id="ARBA00023242"/>
    </source>
</evidence>
<keyword evidence="6" id="KW-0238">DNA-binding</keyword>
<dbReference type="GO" id="GO:0003677">
    <property type="term" value="F:DNA binding"/>
    <property type="evidence" value="ECO:0007669"/>
    <property type="project" value="UniProtKB-KW"/>
</dbReference>
<dbReference type="PROSITE" id="PS51679">
    <property type="entry name" value="SAM_MT_C5"/>
    <property type="match status" value="1"/>
</dbReference>
<evidence type="ECO:0000259" key="10">
    <source>
        <dbReference type="PROSITE" id="PS51038"/>
    </source>
</evidence>
<dbReference type="GO" id="GO:0003682">
    <property type="term" value="F:chromatin binding"/>
    <property type="evidence" value="ECO:0007669"/>
    <property type="project" value="InterPro"/>
</dbReference>
<keyword evidence="4 8" id="KW-0808">Transferase</keyword>
<accession>A0A8K0WT16</accession>
<comment type="subcellular location">
    <subcellularLocation>
        <location evidence="1">Nucleus</location>
    </subcellularLocation>
</comment>
<reference evidence="11" key="1">
    <citation type="journal article" date="2021" name="Nat. Commun.">
        <title>Genetic determinants of endophytism in the Arabidopsis root mycobiome.</title>
        <authorList>
            <person name="Mesny F."/>
            <person name="Miyauchi S."/>
            <person name="Thiergart T."/>
            <person name="Pickel B."/>
            <person name="Atanasova L."/>
            <person name="Karlsson M."/>
            <person name="Huettel B."/>
            <person name="Barry K.W."/>
            <person name="Haridas S."/>
            <person name="Chen C."/>
            <person name="Bauer D."/>
            <person name="Andreopoulos W."/>
            <person name="Pangilinan J."/>
            <person name="LaButti K."/>
            <person name="Riley R."/>
            <person name="Lipzen A."/>
            <person name="Clum A."/>
            <person name="Drula E."/>
            <person name="Henrissat B."/>
            <person name="Kohler A."/>
            <person name="Grigoriev I.V."/>
            <person name="Martin F.M."/>
            <person name="Hacquard S."/>
        </authorList>
    </citation>
    <scope>NUCLEOTIDE SEQUENCE</scope>
    <source>
        <strain evidence="11">MPI-CAGE-CH-0235</strain>
    </source>
</reference>
<dbReference type="InterPro" id="IPR050390">
    <property type="entry name" value="C5-Methyltransferase"/>
</dbReference>
<dbReference type="InterPro" id="IPR001025">
    <property type="entry name" value="BAH_dom"/>
</dbReference>
<evidence type="ECO:0000256" key="3">
    <source>
        <dbReference type="ARBA" id="ARBA00022603"/>
    </source>
</evidence>
<dbReference type="PROSITE" id="PS51038">
    <property type="entry name" value="BAH"/>
    <property type="match status" value="1"/>
</dbReference>
<evidence type="ECO:0000256" key="5">
    <source>
        <dbReference type="ARBA" id="ARBA00022691"/>
    </source>
</evidence>
<sequence length="1241" mass="138660">MGPGAHLALPASRFPAPATLQRRVATLTTPSSQLRLASVHNDNQCPNHASFLDSMTIDAPAFKGVAMGPEADEEAFMDFWAHYQHPSPDISHFKGAYDLASPHSTTSETTLQDYVPDGKDEADPETSLDSLLDELIAELASPVQEPFPKAPPPVELSKPSTSSSIRVELPASTLLTPRSFYDPFDPGMPIKPEASALETLQAKSSPDTGASTPEIILDDFVVYQSSAHRPLEMCSLHHFNTKLGHSEYYFDGVLRSGDTKVYVCRVPIYALPIGNYNDVSKHTVRGQIWIQSDLTSNTDLYYKIGQPAREYARFYTPFLWVADLAKHFVDFIEIMGRKKRKVSIHHFQSIFGTWLRKTHCSAPAFLEWAAKHPSPDYRTSVVANMAFLYKEAVGVLGQRNASFHVIWSEAWDLDYYKYTVNPNPGPTIVTPYTYDCFKGLPCGDQLEAVELSAEAAALRNLVIGHRPRSPPTATHKSPPRPPSPHWTSEIKPGDTISTPRDTETAGTKWRRETASGFSDVDRWFALVLKVHRRQRKTHFDVIWYYRPVDTLCGLMKYPWDNELFLSTHCSCQEKSKICEDEVLAVHNVDFGGDHTTTSEFFCRQTYLFEERTWISLQSSHKTCKHVSPSPSLDYSPGATVLVHIDKETPFSEPCEVLTSFREGEKKFYRLRRLLSRRHVDPSVSARCNELVYTENLIETTKKRILGSCSVRFFRPSEDIPTPYDRDGVGNFFYITHRQVIQPDGSHAYLPFDDFPSSLRQGFDPRVEIKKLRGLDLFCGGGNFGRGLEDGGGIEMKWANDYDQVAIHTYMANTQNPEEFHPFLGSVDDLQRLAIQGRFSKQVPQIGDVDFISAGSPCPGFSRLTNDKETQQQRKNQSLVAAFASFVDLYRPKYAILENVPGIIQGRAGREQDVFSQLICAMVGLGYQTSVCVLDAYSCGSPQRRQRMFVTVAAPGYKLPERPALTHSHPAKVKNHSLGSLPNGQPVVERIMPAATPFKFVSAAEATADLPCLYDAKPDICVRFPDHRVHIGMTKTVRSRLACIPTRPYGIGFAQAWYGMERKRTKAGTSVLTPAERALFGGVNSTNHQATAPSSNCYSREFPDQPMVTVVTSPHPGDAKSGRVLHWSEPRVMSIMEGRRAQGFRDEEVILGLASRQYRIVGNSVAREVAVALGAVFRAAWAESQNQLPDAHQEAKEVGDIPGVEDALHLTGTKRRQNSVIVEIRAAKMAKKEETPPSIFIF</sequence>
<proteinExistence type="inferred from homology"/>
<dbReference type="AlphaFoldDB" id="A0A8K0WT16"/>
<dbReference type="SUPFAM" id="SSF53335">
    <property type="entry name" value="S-adenosyl-L-methionine-dependent methyltransferases"/>
    <property type="match status" value="1"/>
</dbReference>
<dbReference type="InterPro" id="IPR057215">
    <property type="entry name" value="DUF7893"/>
</dbReference>
<protein>
    <recommendedName>
        <fullName evidence="2">DNA (cytosine-5-)-methyltransferase</fullName>
        <ecNumber evidence="2">2.1.1.37</ecNumber>
    </recommendedName>
</protein>
<evidence type="ECO:0000256" key="4">
    <source>
        <dbReference type="ARBA" id="ARBA00022679"/>
    </source>
</evidence>
<comment type="caution">
    <text evidence="11">The sequence shown here is derived from an EMBL/GenBank/DDBJ whole genome shotgun (WGS) entry which is preliminary data.</text>
</comment>
<dbReference type="InterPro" id="IPR043151">
    <property type="entry name" value="BAH_sf"/>
</dbReference>